<evidence type="ECO:0000256" key="1">
    <source>
        <dbReference type="ARBA" id="ARBA00023015"/>
    </source>
</evidence>
<dbReference type="Pfam" id="PF12833">
    <property type="entry name" value="HTH_18"/>
    <property type="match status" value="1"/>
</dbReference>
<accession>A0AAE3A0J9</accession>
<dbReference type="InterPro" id="IPR009057">
    <property type="entry name" value="Homeodomain-like_sf"/>
</dbReference>
<feature type="domain" description="HTH araC/xylS-type" evidence="4">
    <location>
        <begin position="169"/>
        <end position="267"/>
    </location>
</feature>
<dbReference type="SUPFAM" id="SSF46689">
    <property type="entry name" value="Homeodomain-like"/>
    <property type="match status" value="2"/>
</dbReference>
<dbReference type="SMART" id="SM00342">
    <property type="entry name" value="HTH_ARAC"/>
    <property type="match status" value="1"/>
</dbReference>
<keyword evidence="2" id="KW-0238">DNA-binding</keyword>
<dbReference type="InterPro" id="IPR018060">
    <property type="entry name" value="HTH_AraC"/>
</dbReference>
<reference evidence="5 6" key="1">
    <citation type="submission" date="2021-10" db="EMBL/GenBank/DDBJ databases">
        <title>Anaerobic single-cell dispensing facilitates the cultivation of human gut bacteria.</title>
        <authorList>
            <person name="Afrizal A."/>
        </authorList>
    </citation>
    <scope>NUCLEOTIDE SEQUENCE [LARGE SCALE GENOMIC DNA]</scope>
    <source>
        <strain evidence="5 6">CLA-AA-H273</strain>
    </source>
</reference>
<dbReference type="Gene3D" id="2.60.120.10">
    <property type="entry name" value="Jelly Rolls"/>
    <property type="match status" value="1"/>
</dbReference>
<dbReference type="PROSITE" id="PS01124">
    <property type="entry name" value="HTH_ARAC_FAMILY_2"/>
    <property type="match status" value="1"/>
</dbReference>
<dbReference type="SUPFAM" id="SSF51215">
    <property type="entry name" value="Regulatory protein AraC"/>
    <property type="match status" value="1"/>
</dbReference>
<dbReference type="InterPro" id="IPR020449">
    <property type="entry name" value="Tscrpt_reg_AraC-type_HTH"/>
</dbReference>
<dbReference type="AlphaFoldDB" id="A0AAE3A0J9"/>
<dbReference type="Gene3D" id="1.10.10.60">
    <property type="entry name" value="Homeodomain-like"/>
    <property type="match status" value="2"/>
</dbReference>
<keyword evidence="3" id="KW-0804">Transcription</keyword>
<organism evidence="5 6">
    <name type="scientific">Waltera acetigignens</name>
    <dbReference type="NCBI Taxonomy" id="2981769"/>
    <lineage>
        <taxon>Bacteria</taxon>
        <taxon>Bacillati</taxon>
        <taxon>Bacillota</taxon>
        <taxon>Clostridia</taxon>
        <taxon>Lachnospirales</taxon>
        <taxon>Lachnospiraceae</taxon>
        <taxon>Waltera</taxon>
    </lineage>
</organism>
<dbReference type="InterPro" id="IPR037923">
    <property type="entry name" value="HTH-like"/>
</dbReference>
<protein>
    <submittedName>
        <fullName evidence="5">AraC family transcriptional regulator</fullName>
    </submittedName>
</protein>
<evidence type="ECO:0000256" key="2">
    <source>
        <dbReference type="ARBA" id="ARBA00023125"/>
    </source>
</evidence>
<dbReference type="PANTHER" id="PTHR43280">
    <property type="entry name" value="ARAC-FAMILY TRANSCRIPTIONAL REGULATOR"/>
    <property type="match status" value="1"/>
</dbReference>
<evidence type="ECO:0000259" key="4">
    <source>
        <dbReference type="PROSITE" id="PS01124"/>
    </source>
</evidence>
<dbReference type="GO" id="GO:0003700">
    <property type="term" value="F:DNA-binding transcription factor activity"/>
    <property type="evidence" value="ECO:0007669"/>
    <property type="project" value="InterPro"/>
</dbReference>
<evidence type="ECO:0000256" key="3">
    <source>
        <dbReference type="ARBA" id="ARBA00023163"/>
    </source>
</evidence>
<evidence type="ECO:0000313" key="6">
    <source>
        <dbReference type="Proteomes" id="UP001197795"/>
    </source>
</evidence>
<keyword evidence="1" id="KW-0805">Transcription regulation</keyword>
<name>A0AAE3A0J9_9FIRM</name>
<keyword evidence="6" id="KW-1185">Reference proteome</keyword>
<comment type="caution">
    <text evidence="5">The sequence shown here is derived from an EMBL/GenBank/DDBJ whole genome shotgun (WGS) entry which is preliminary data.</text>
</comment>
<dbReference type="InterPro" id="IPR014710">
    <property type="entry name" value="RmlC-like_jellyroll"/>
</dbReference>
<gene>
    <name evidence="5" type="ORF">LKD75_15200</name>
</gene>
<evidence type="ECO:0000313" key="5">
    <source>
        <dbReference type="EMBL" id="MCC2120911.1"/>
    </source>
</evidence>
<dbReference type="PRINTS" id="PR00032">
    <property type="entry name" value="HTHARAC"/>
</dbReference>
<dbReference type="GO" id="GO:0043565">
    <property type="term" value="F:sequence-specific DNA binding"/>
    <property type="evidence" value="ECO:0007669"/>
    <property type="project" value="InterPro"/>
</dbReference>
<dbReference type="EMBL" id="JAJEPV010000049">
    <property type="protein sequence ID" value="MCC2120911.1"/>
    <property type="molecule type" value="Genomic_DNA"/>
</dbReference>
<proteinExistence type="predicted"/>
<dbReference type="Pfam" id="PF07883">
    <property type="entry name" value="Cupin_2"/>
    <property type="match status" value="1"/>
</dbReference>
<dbReference type="InterPro" id="IPR013096">
    <property type="entry name" value="Cupin_2"/>
</dbReference>
<dbReference type="RefSeq" id="WP_118538090.1">
    <property type="nucleotide sequence ID" value="NZ_JAJEPV010000049.1"/>
</dbReference>
<dbReference type="PANTHER" id="PTHR43280:SF2">
    <property type="entry name" value="HTH-TYPE TRANSCRIPTIONAL REGULATOR EXSA"/>
    <property type="match status" value="1"/>
</dbReference>
<sequence>MTDRRTFLCEDFEISYEDTKKGWSMPYSHHHTNYEIYILLSGERLVTIGDITYRVKAGMASLFESNISHRSVGDTDYTGICIHFSKVYLEKYFLPAVVSSYLTCFKAPIIFIPEDYRQKLVDWNAASCCKSPTAYLLLAQILTDLAAFRYQYPLENEISVSENKASGFQRIINYINANYTTLQTVRDIAESCGVSESYVHRAVRRTESLTVKEYINKLRLRHAIHQVEQGGNSLSVISKSCGFQSVSYFYRVFKKHYGMTPTQYFSKKEPHYFLQIT</sequence>
<dbReference type="Proteomes" id="UP001197795">
    <property type="component" value="Unassembled WGS sequence"/>
</dbReference>